<proteinExistence type="predicted"/>
<reference evidence="8" key="1">
    <citation type="submission" date="2021-06" db="EMBL/GenBank/DDBJ databases">
        <title>Bradyrhizobium sp. S2-20-1 Genome sequencing.</title>
        <authorList>
            <person name="Jin L."/>
        </authorList>
    </citation>
    <scope>NUCLEOTIDE SEQUENCE</scope>
    <source>
        <strain evidence="8">S2-20-1</strain>
    </source>
</reference>
<dbReference type="EMBL" id="CP076134">
    <property type="protein sequence ID" value="QWG11752.1"/>
    <property type="molecule type" value="Genomic_DNA"/>
</dbReference>
<keyword evidence="4" id="KW-1133">Transmembrane helix</keyword>
<accession>A0A975NAZ6</accession>
<evidence type="ECO:0000256" key="6">
    <source>
        <dbReference type="SAM" id="SignalP"/>
    </source>
</evidence>
<feature type="domain" description="Single Cache" evidence="7">
    <location>
        <begin position="23"/>
        <end position="107"/>
    </location>
</feature>
<evidence type="ECO:0000256" key="2">
    <source>
        <dbReference type="ARBA" id="ARBA00022475"/>
    </source>
</evidence>
<keyword evidence="5" id="KW-0472">Membrane</keyword>
<dbReference type="Gene3D" id="3.30.450.20">
    <property type="entry name" value="PAS domain"/>
    <property type="match status" value="1"/>
</dbReference>
<name>A0A975NAZ6_9BRAD</name>
<evidence type="ECO:0000256" key="4">
    <source>
        <dbReference type="ARBA" id="ARBA00022989"/>
    </source>
</evidence>
<dbReference type="Pfam" id="PF17200">
    <property type="entry name" value="sCache_2"/>
    <property type="match status" value="1"/>
</dbReference>
<organism evidence="8 9">
    <name type="scientific">Bradyrhizobium sediminis</name>
    <dbReference type="NCBI Taxonomy" id="2840469"/>
    <lineage>
        <taxon>Bacteria</taxon>
        <taxon>Pseudomonadati</taxon>
        <taxon>Pseudomonadota</taxon>
        <taxon>Alphaproteobacteria</taxon>
        <taxon>Hyphomicrobiales</taxon>
        <taxon>Nitrobacteraceae</taxon>
        <taxon>Bradyrhizobium</taxon>
    </lineage>
</organism>
<evidence type="ECO:0000256" key="1">
    <source>
        <dbReference type="ARBA" id="ARBA00004651"/>
    </source>
</evidence>
<keyword evidence="3" id="KW-0812">Transmembrane</keyword>
<feature type="signal peptide" evidence="6">
    <location>
        <begin position="1"/>
        <end position="25"/>
    </location>
</feature>
<feature type="chain" id="PRO_5036764947" evidence="6">
    <location>
        <begin position="26"/>
        <end position="155"/>
    </location>
</feature>
<evidence type="ECO:0000256" key="3">
    <source>
        <dbReference type="ARBA" id="ARBA00022692"/>
    </source>
</evidence>
<dbReference type="InterPro" id="IPR033480">
    <property type="entry name" value="sCache_2"/>
</dbReference>
<gene>
    <name evidence="8" type="ORF">KMZ29_18745</name>
</gene>
<evidence type="ECO:0000313" key="8">
    <source>
        <dbReference type="EMBL" id="QWG11752.1"/>
    </source>
</evidence>
<evidence type="ECO:0000313" key="9">
    <source>
        <dbReference type="Proteomes" id="UP000680839"/>
    </source>
</evidence>
<dbReference type="Proteomes" id="UP000680839">
    <property type="component" value="Chromosome"/>
</dbReference>
<keyword evidence="6" id="KW-0732">Signal</keyword>
<dbReference type="AlphaFoldDB" id="A0A975NAZ6"/>
<evidence type="ECO:0000256" key="5">
    <source>
        <dbReference type="ARBA" id="ARBA00023136"/>
    </source>
</evidence>
<sequence>MNNWSTKSLVSGVAAMLIFVGAAAAADGANKDEAVAMVKKAVTFIKGQGAEKAYAEFTGKAANFIDRDLYVVVYQLDGKVLAHGSNAKFVGKDLIDAQDVDGKLYVKERVEMAAKQPSFWQDYKFVNPVTKKVEPKQMYCEKVDNTAVCAGIYKL</sequence>
<protein>
    <submittedName>
        <fullName evidence="8">Cache domain-containing protein</fullName>
    </submittedName>
</protein>
<dbReference type="GO" id="GO:0005886">
    <property type="term" value="C:plasma membrane"/>
    <property type="evidence" value="ECO:0007669"/>
    <property type="project" value="UniProtKB-SubCell"/>
</dbReference>
<keyword evidence="2" id="KW-1003">Cell membrane</keyword>
<dbReference type="SMART" id="SM01049">
    <property type="entry name" value="Cache_2"/>
    <property type="match status" value="1"/>
</dbReference>
<evidence type="ECO:0000259" key="7">
    <source>
        <dbReference type="SMART" id="SM01049"/>
    </source>
</evidence>
<comment type="subcellular location">
    <subcellularLocation>
        <location evidence="1">Cell membrane</location>
        <topology evidence="1">Multi-pass membrane protein</topology>
    </subcellularLocation>
</comment>